<protein>
    <submittedName>
        <fullName evidence="1">Major facilitator superfamily</fullName>
    </submittedName>
</protein>
<comment type="caution">
    <text evidence="1">The sequence shown here is derived from an EMBL/GenBank/DDBJ whole genome shotgun (WGS) entry which is preliminary data.</text>
</comment>
<accession>A0ACB5RY01</accession>
<reference evidence="1" key="1">
    <citation type="submission" date="2024-09" db="EMBL/GenBank/DDBJ databases">
        <title>Draft Genome Sequences of Neofusicoccum parvum.</title>
        <authorList>
            <person name="Ashida A."/>
            <person name="Camagna M."/>
            <person name="Tanaka A."/>
            <person name="Takemoto D."/>
        </authorList>
    </citation>
    <scope>NUCLEOTIDE SEQUENCE</scope>
    <source>
        <strain evidence="1">PPO83</strain>
    </source>
</reference>
<proteinExistence type="predicted"/>
<sequence length="543" mass="58695">MAVHSETTPLLAGSQQPQPQPAEKQSKWVVARILMCGFIVSMSLSFTQVPMLYAFRLMTCDEYYKTHDHPPPGHDRCAVHAIEAETARQVTLVGTSTTIVGVLNLLLTGWVIKKFGPRFAMTQQTFWPCIRLCCQTIGVIIGAKNGLIIIQTTQLICLLGGPAGYMLVLNTFISELVPSSDRTAVFGKLQGAMMFGIAIGYLMGGVTGDIIGITAPWEIAFCSMAFATLYALFVLPYVPPSKEIKDEQSEKKGLSRFLGPTKMLAPQKWRLPDGRVKRLFNVPLLFAGIFTGVLATGYIPTLIQMFSTIKFEFGTTENGILMSYYCVIRGVFLTIAFPHIIEHGRKWYNPTPPPALPPAGALSAARARRVSAAENVEAAVSLGLEDGEEPPVAALELAADDKSSAFDLFFLKWSLVVDGCLTGLATLCARSWHVFVVASLLPLASGSAAAAKSVMIEMCPAAQKADALMSLFGVVFSELAEVGRPDLVFVCNAAIAICAAVLLIGCRFPPEGSERVVGSNDGSEADDSEQFERVQERIPQNGK</sequence>
<keyword evidence="2" id="KW-1185">Reference proteome</keyword>
<evidence type="ECO:0000313" key="2">
    <source>
        <dbReference type="Proteomes" id="UP001165186"/>
    </source>
</evidence>
<dbReference type="Proteomes" id="UP001165186">
    <property type="component" value="Unassembled WGS sequence"/>
</dbReference>
<evidence type="ECO:0000313" key="1">
    <source>
        <dbReference type="EMBL" id="GME25432.1"/>
    </source>
</evidence>
<organism evidence="1 2">
    <name type="scientific">Neofusicoccum parvum</name>
    <dbReference type="NCBI Taxonomy" id="310453"/>
    <lineage>
        <taxon>Eukaryota</taxon>
        <taxon>Fungi</taxon>
        <taxon>Dikarya</taxon>
        <taxon>Ascomycota</taxon>
        <taxon>Pezizomycotina</taxon>
        <taxon>Dothideomycetes</taxon>
        <taxon>Dothideomycetes incertae sedis</taxon>
        <taxon>Botryosphaeriales</taxon>
        <taxon>Botryosphaeriaceae</taxon>
        <taxon>Neofusicoccum</taxon>
    </lineage>
</organism>
<dbReference type="EMBL" id="BSXG01000020">
    <property type="protein sequence ID" value="GME25432.1"/>
    <property type="molecule type" value="Genomic_DNA"/>
</dbReference>
<name>A0ACB5RY01_9PEZI</name>
<gene>
    <name evidence="1" type="primary">g11277</name>
    <name evidence="1" type="ORF">NpPPO83_00011277</name>
</gene>